<proteinExistence type="predicted"/>
<feature type="non-terminal residue" evidence="1">
    <location>
        <position position="41"/>
    </location>
</feature>
<sequence>MTQETLEKALTSPDFLIQLATNLKEEKQKRIEAEQKIQKDA</sequence>
<accession>K1TMF6</accession>
<protein>
    <submittedName>
        <fullName evidence="1">Uncharacterized protein</fullName>
    </submittedName>
</protein>
<gene>
    <name evidence="1" type="ORF">OBE_01947</name>
</gene>
<dbReference type="EMBL" id="AJWZ01001254">
    <property type="protein sequence ID" value="EKC74312.1"/>
    <property type="molecule type" value="Genomic_DNA"/>
</dbReference>
<organism evidence="1">
    <name type="scientific">human gut metagenome</name>
    <dbReference type="NCBI Taxonomy" id="408170"/>
    <lineage>
        <taxon>unclassified sequences</taxon>
        <taxon>metagenomes</taxon>
        <taxon>organismal metagenomes</taxon>
    </lineage>
</organism>
<comment type="caution">
    <text evidence="1">The sequence shown here is derived from an EMBL/GenBank/DDBJ whole genome shotgun (WGS) entry which is preliminary data.</text>
</comment>
<name>K1TMF6_9ZZZZ</name>
<dbReference type="AlphaFoldDB" id="K1TMF6"/>
<reference evidence="1" key="1">
    <citation type="journal article" date="2013" name="Environ. Microbiol.">
        <title>Microbiota from the distal guts of lean and obese adolescents exhibit partial functional redundancy besides clear differences in community structure.</title>
        <authorList>
            <person name="Ferrer M."/>
            <person name="Ruiz A."/>
            <person name="Lanza F."/>
            <person name="Haange S.B."/>
            <person name="Oberbach A."/>
            <person name="Till H."/>
            <person name="Bargiela R."/>
            <person name="Campoy C."/>
            <person name="Segura M.T."/>
            <person name="Richter M."/>
            <person name="von Bergen M."/>
            <person name="Seifert J."/>
            <person name="Suarez A."/>
        </authorList>
    </citation>
    <scope>NUCLEOTIDE SEQUENCE</scope>
</reference>
<evidence type="ECO:0000313" key="1">
    <source>
        <dbReference type="EMBL" id="EKC74312.1"/>
    </source>
</evidence>